<feature type="binding site" evidence="15">
    <location>
        <begin position="244"/>
        <end position="251"/>
    </location>
    <ligand>
        <name>NAD(+)</name>
        <dbReference type="ChEBI" id="CHEBI:57540"/>
    </ligand>
</feature>
<dbReference type="InterPro" id="IPR001100">
    <property type="entry name" value="Pyr_nuc-diS_OxRdtase"/>
</dbReference>
<dbReference type="AlphaFoldDB" id="A0AAF0E534"/>
<evidence type="ECO:0000256" key="12">
    <source>
        <dbReference type="ARBA" id="ARBA00023284"/>
    </source>
</evidence>
<dbReference type="NCBIfam" id="NF004776">
    <property type="entry name" value="PRK06116.1"/>
    <property type="match status" value="1"/>
</dbReference>
<dbReference type="Gene3D" id="3.50.50.60">
    <property type="entry name" value="FAD/NAD(P)-binding domain"/>
    <property type="match status" value="2"/>
</dbReference>
<dbReference type="Pfam" id="PF02852">
    <property type="entry name" value="Pyr_redox_dim"/>
    <property type="match status" value="1"/>
</dbReference>
<dbReference type="Pfam" id="PF07992">
    <property type="entry name" value="Pyr_redox_2"/>
    <property type="match status" value="1"/>
</dbReference>
<comment type="function">
    <text evidence="13 18">Catalyzes the reduction of glutathione disulfide (GSSG) to reduced glutathione (GSH). Constitutes the major mechanism to maintain a high GSH:GSSG ratio in the cytosol.</text>
</comment>
<dbReference type="NCBIfam" id="TIGR01421">
    <property type="entry name" value="gluta_reduc_1"/>
    <property type="match status" value="1"/>
</dbReference>
<keyword evidence="15" id="KW-0520">NAD</keyword>
<feature type="domain" description="Pyridine nucleotide-disulphide oxidoreductase dimerisation" evidence="19">
    <location>
        <begin position="411"/>
        <end position="520"/>
    </location>
</feature>
<comment type="similarity">
    <text evidence="2 17">Belongs to the class-I pyridine nucleotide-disulfide oxidoreductase family.</text>
</comment>
<dbReference type="GO" id="GO:0004362">
    <property type="term" value="F:glutathione-disulfide reductase (NADPH) activity"/>
    <property type="evidence" value="ECO:0007669"/>
    <property type="project" value="UniProtKB-EC"/>
</dbReference>
<keyword evidence="8 15" id="KW-0274">FAD</keyword>
<feature type="binding site" evidence="15">
    <location>
        <position position="373"/>
    </location>
    <ligand>
        <name>FAD</name>
        <dbReference type="ChEBI" id="CHEBI:57692"/>
    </ligand>
</feature>
<evidence type="ECO:0000256" key="18">
    <source>
        <dbReference type="RuleBase" id="RU365016"/>
    </source>
</evidence>
<evidence type="ECO:0000256" key="15">
    <source>
        <dbReference type="PIRSR" id="PIRSR000350-3"/>
    </source>
</evidence>
<feature type="disulfide bond" description="Redox-active" evidence="16">
    <location>
        <begin position="96"/>
        <end position="101"/>
    </location>
</feature>
<evidence type="ECO:0000259" key="20">
    <source>
        <dbReference type="Pfam" id="PF07992"/>
    </source>
</evidence>
<keyword evidence="15" id="KW-0547">Nucleotide-binding</keyword>
<dbReference type="PRINTS" id="PR00368">
    <property type="entry name" value="FADPNR"/>
</dbReference>
<evidence type="ECO:0000256" key="11">
    <source>
        <dbReference type="ARBA" id="ARBA00023157"/>
    </source>
</evidence>
<evidence type="ECO:0000256" key="7">
    <source>
        <dbReference type="ARBA" id="ARBA00022630"/>
    </source>
</evidence>
<dbReference type="FunFam" id="3.50.50.60:FF:000109">
    <property type="entry name" value="Glutathione reductase"/>
    <property type="match status" value="1"/>
</dbReference>
<feature type="domain" description="FAD/NAD(P)-binding" evidence="20">
    <location>
        <begin position="58"/>
        <end position="388"/>
    </location>
</feature>
<dbReference type="InterPro" id="IPR016156">
    <property type="entry name" value="FAD/NAD-linked_Rdtase_dimer_sf"/>
</dbReference>
<evidence type="ECO:0000256" key="2">
    <source>
        <dbReference type="ARBA" id="ARBA00007532"/>
    </source>
</evidence>
<dbReference type="InterPro" id="IPR012999">
    <property type="entry name" value="Pyr_OxRdtase_I_AS"/>
</dbReference>
<keyword evidence="22" id="KW-1185">Reference proteome</keyword>
<keyword evidence="10 17" id="KW-0560">Oxidoreductase</keyword>
<feature type="binding site" evidence="15">
    <location>
        <position position="332"/>
    </location>
    <ligand>
        <name>NAD(+)</name>
        <dbReference type="ChEBI" id="CHEBI:57540"/>
    </ligand>
</feature>
<dbReference type="InterPro" id="IPR004099">
    <property type="entry name" value="Pyr_nucl-diS_OxRdtase_dimer"/>
</dbReference>
<comment type="catalytic activity">
    <reaction evidence="18">
        <text>2 glutathione + NADP(+) = glutathione disulfide + NADPH + H(+)</text>
        <dbReference type="Rhea" id="RHEA:11740"/>
        <dbReference type="ChEBI" id="CHEBI:15378"/>
        <dbReference type="ChEBI" id="CHEBI:57783"/>
        <dbReference type="ChEBI" id="CHEBI:57925"/>
        <dbReference type="ChEBI" id="CHEBI:58297"/>
        <dbReference type="ChEBI" id="CHEBI:58349"/>
        <dbReference type="EC" id="1.8.1.7"/>
    </reaction>
</comment>
<dbReference type="PROSITE" id="PS00076">
    <property type="entry name" value="PYRIDINE_REDOX_1"/>
    <property type="match status" value="1"/>
</dbReference>
<keyword evidence="6 18" id="KW-0963">Cytoplasm</keyword>
<dbReference type="GO" id="GO:0045454">
    <property type="term" value="P:cell redox homeostasis"/>
    <property type="evidence" value="ECO:0007669"/>
    <property type="project" value="InterPro"/>
</dbReference>
<comment type="cofactor">
    <cofactor evidence="15">
        <name>FAD</name>
        <dbReference type="ChEBI" id="CHEBI:57692"/>
    </cofactor>
    <text evidence="15">Binds 1 FAD per subunit.</text>
</comment>
<comment type="subcellular location">
    <subcellularLocation>
        <location evidence="1 18">Cytoplasm</location>
    </subcellularLocation>
</comment>
<dbReference type="SUPFAM" id="SSF55424">
    <property type="entry name" value="FAD/NAD-linked reductases, dimerisation (C-terminal) domain"/>
    <property type="match status" value="1"/>
</dbReference>
<dbReference type="InterPro" id="IPR006322">
    <property type="entry name" value="Glutathione_Rdtase_euk/bac"/>
</dbReference>
<evidence type="ECO:0000256" key="17">
    <source>
        <dbReference type="RuleBase" id="RU003691"/>
    </source>
</evidence>
<evidence type="ECO:0000256" key="4">
    <source>
        <dbReference type="ARBA" id="ARBA00012607"/>
    </source>
</evidence>
<dbReference type="PANTHER" id="PTHR42737:SF2">
    <property type="entry name" value="GLUTATHIONE REDUCTASE"/>
    <property type="match status" value="1"/>
</dbReference>
<dbReference type="Proteomes" id="UP001220961">
    <property type="component" value="Chromosome 1"/>
</dbReference>
<keyword evidence="11" id="KW-1015">Disulfide bond</keyword>
<dbReference type="GO" id="GO:0005739">
    <property type="term" value="C:mitochondrion"/>
    <property type="evidence" value="ECO:0007669"/>
    <property type="project" value="TreeGrafter"/>
</dbReference>
<evidence type="ECO:0000256" key="5">
    <source>
        <dbReference type="ARBA" id="ARBA00017111"/>
    </source>
</evidence>
<dbReference type="EC" id="1.8.1.7" evidence="4 18"/>
<comment type="subunit">
    <text evidence="3">Homodimer.</text>
</comment>
<evidence type="ECO:0000313" key="22">
    <source>
        <dbReference type="Proteomes" id="UP001220961"/>
    </source>
</evidence>
<dbReference type="PIRSF" id="PIRSF000350">
    <property type="entry name" value="Mercury_reductase_MerA"/>
    <property type="match status" value="1"/>
</dbReference>
<feature type="binding site" evidence="15">
    <location>
        <position position="105"/>
    </location>
    <ligand>
        <name>FAD</name>
        <dbReference type="ChEBI" id="CHEBI:57692"/>
    </ligand>
</feature>
<proteinExistence type="inferred from homology"/>
<organism evidence="21 22">
    <name type="scientific">Malassezia caprae</name>
    <dbReference type="NCBI Taxonomy" id="1381934"/>
    <lineage>
        <taxon>Eukaryota</taxon>
        <taxon>Fungi</taxon>
        <taxon>Dikarya</taxon>
        <taxon>Basidiomycota</taxon>
        <taxon>Ustilaginomycotina</taxon>
        <taxon>Malasseziomycetes</taxon>
        <taxon>Malasseziales</taxon>
        <taxon>Malasseziaceae</taxon>
        <taxon>Malassezia</taxon>
    </lineage>
</organism>
<evidence type="ECO:0000256" key="1">
    <source>
        <dbReference type="ARBA" id="ARBA00004496"/>
    </source>
</evidence>
<dbReference type="InterPro" id="IPR023753">
    <property type="entry name" value="FAD/NAD-binding_dom"/>
</dbReference>
<accession>A0AAF0E534</accession>
<dbReference type="PRINTS" id="PR00411">
    <property type="entry name" value="PNDRDTASEI"/>
</dbReference>
<protein>
    <recommendedName>
        <fullName evidence="5 18">Glutathione reductase</fullName>
        <ecNumber evidence="4 18">1.8.1.7</ecNumber>
    </recommendedName>
</protein>
<gene>
    <name evidence="21" type="primary">GLR1</name>
    <name evidence="21" type="ORF">MCAP1_000561</name>
</gene>
<dbReference type="InterPro" id="IPR046952">
    <property type="entry name" value="GSHR/TRXR-like"/>
</dbReference>
<dbReference type="GO" id="GO:0050661">
    <property type="term" value="F:NADP binding"/>
    <property type="evidence" value="ECO:0007669"/>
    <property type="project" value="InterPro"/>
</dbReference>
<evidence type="ECO:0000256" key="16">
    <source>
        <dbReference type="PIRSR" id="PIRSR000350-4"/>
    </source>
</evidence>
<evidence type="ECO:0000256" key="9">
    <source>
        <dbReference type="ARBA" id="ARBA00022857"/>
    </source>
</evidence>
<dbReference type="SUPFAM" id="SSF51905">
    <property type="entry name" value="FAD/NAD(P)-binding domain"/>
    <property type="match status" value="1"/>
</dbReference>
<evidence type="ECO:0000256" key="14">
    <source>
        <dbReference type="PIRSR" id="PIRSR000350-2"/>
    </source>
</evidence>
<dbReference type="Gene3D" id="3.30.390.30">
    <property type="match status" value="1"/>
</dbReference>
<evidence type="ECO:0000256" key="3">
    <source>
        <dbReference type="ARBA" id="ARBA00011738"/>
    </source>
</evidence>
<evidence type="ECO:0000256" key="10">
    <source>
        <dbReference type="ARBA" id="ARBA00023002"/>
    </source>
</evidence>
<dbReference type="GO" id="GO:0006749">
    <property type="term" value="P:glutathione metabolic process"/>
    <property type="evidence" value="ECO:0007669"/>
    <property type="project" value="InterPro"/>
</dbReference>
<sequence>MSALRARPLAAISRVGRFVQKIPGPVPRLQQVSSHFPAPIHTSAVIAMPPVRAPESHYDVLVIGGGSGGMGASRRAAMYGKKVAVIEESGRLGGTCVNVGCVPKKLMWHAADLQEKLKEAHEYGFTDAGSSFKVPTIDWHYLAEKRDAYVRRLNGIYDNNLKKDNVAYISGHAKLLGNSQVLVSPGVDGALDKEVTLTADHIVIATGGRPSLPSDDQIPGASLGIDSDGFFALREQPKRVVVVGAGYIAVELAGVLSTLGSETHLVIRKDKFLRNFDPIISDTLMDYMGQTGLKVHTHSNVKKVEGERGGPLQVHLDSDATLEVDCLLWAIGRHPNIENLGLKEAGIETDEKGQIIVDKYQNTNVKGLYAVGDIQGKALLTPVAIAAGRRLSNRLFGGPKFADDHLDYSNIPTAIFSHPAVGTVGLSEPEAREAYGDQKITIYRTRFTPMYYGLLTHKAPTAYKIVCVGEEEKVVGVHMVGMGSDESIQTVGIAVKMGATKKDFDNTVAVHPTSAEELVTTYNPVKD</sequence>
<dbReference type="EMBL" id="CP119908">
    <property type="protein sequence ID" value="WFD18359.1"/>
    <property type="molecule type" value="Genomic_DNA"/>
</dbReference>
<keyword evidence="9 18" id="KW-0521">NADP</keyword>
<name>A0AAF0E534_9BASI</name>
<evidence type="ECO:0000256" key="8">
    <source>
        <dbReference type="ARBA" id="ARBA00022827"/>
    </source>
</evidence>
<dbReference type="FunFam" id="3.30.390.30:FF:000003">
    <property type="entry name" value="Glutathione reductase"/>
    <property type="match status" value="1"/>
</dbReference>
<evidence type="ECO:0000256" key="6">
    <source>
        <dbReference type="ARBA" id="ARBA00022490"/>
    </source>
</evidence>
<keyword evidence="12 17" id="KW-0676">Redox-active center</keyword>
<dbReference type="InterPro" id="IPR036188">
    <property type="entry name" value="FAD/NAD-bd_sf"/>
</dbReference>
<evidence type="ECO:0000256" key="13">
    <source>
        <dbReference type="ARBA" id="ARBA00056905"/>
    </source>
</evidence>
<dbReference type="PANTHER" id="PTHR42737">
    <property type="entry name" value="GLUTATHIONE REDUCTASE"/>
    <property type="match status" value="1"/>
</dbReference>
<evidence type="ECO:0000313" key="21">
    <source>
        <dbReference type="EMBL" id="WFD18359.1"/>
    </source>
</evidence>
<evidence type="ECO:0000259" key="19">
    <source>
        <dbReference type="Pfam" id="PF02852"/>
    </source>
</evidence>
<keyword evidence="7 17" id="KW-0285">Flavoprotein</keyword>
<reference evidence="21" key="1">
    <citation type="submission" date="2023-03" db="EMBL/GenBank/DDBJ databases">
        <title>Mating type loci evolution in Malassezia.</title>
        <authorList>
            <person name="Coelho M.A."/>
        </authorList>
    </citation>
    <scope>NUCLEOTIDE SEQUENCE</scope>
    <source>
        <strain evidence="21">CBS 10434</strain>
    </source>
</reference>
<dbReference type="GO" id="GO:0034599">
    <property type="term" value="P:cellular response to oxidative stress"/>
    <property type="evidence" value="ECO:0007669"/>
    <property type="project" value="TreeGrafter"/>
</dbReference>
<dbReference type="GO" id="GO:0050660">
    <property type="term" value="F:flavin adenine dinucleotide binding"/>
    <property type="evidence" value="ECO:0007669"/>
    <property type="project" value="InterPro"/>
</dbReference>
<dbReference type="GO" id="GO:0005829">
    <property type="term" value="C:cytosol"/>
    <property type="evidence" value="ECO:0007669"/>
    <property type="project" value="TreeGrafter"/>
</dbReference>
<feature type="active site" description="Proton acceptor" evidence="14">
    <location>
        <position position="511"/>
    </location>
</feature>